<keyword evidence="4" id="KW-0175">Coiled coil</keyword>
<comment type="caution">
    <text evidence="6">The sequence shown here is derived from an EMBL/GenBank/DDBJ whole genome shotgun (WGS) entry which is preliminary data.</text>
</comment>
<evidence type="ECO:0000256" key="4">
    <source>
        <dbReference type="SAM" id="Coils"/>
    </source>
</evidence>
<dbReference type="Pfam" id="PF09766">
    <property type="entry name" value="FmiP_Thoc5"/>
    <property type="match status" value="1"/>
</dbReference>
<proteinExistence type="inferred from homology"/>
<keyword evidence="3" id="KW-0539">Nucleus</keyword>
<evidence type="ECO:0000313" key="7">
    <source>
        <dbReference type="Proteomes" id="UP000815325"/>
    </source>
</evidence>
<feature type="region of interest" description="Disordered" evidence="5">
    <location>
        <begin position="532"/>
        <end position="577"/>
    </location>
</feature>
<protein>
    <submittedName>
        <fullName evidence="6">Fms-interacting protein-domain-containing protein</fullName>
    </submittedName>
</protein>
<feature type="coiled-coil region" evidence="4">
    <location>
        <begin position="166"/>
        <end position="207"/>
    </location>
</feature>
<evidence type="ECO:0000256" key="3">
    <source>
        <dbReference type="ARBA" id="ARBA00023242"/>
    </source>
</evidence>
<evidence type="ECO:0000256" key="5">
    <source>
        <dbReference type="SAM" id="MobiDB-lite"/>
    </source>
</evidence>
<feature type="compositionally biased region" description="Low complexity" evidence="5">
    <location>
        <begin position="482"/>
        <end position="492"/>
    </location>
</feature>
<dbReference type="EMBL" id="MU070402">
    <property type="protein sequence ID" value="KAF5827904.1"/>
    <property type="molecule type" value="Genomic_DNA"/>
</dbReference>
<dbReference type="PANTHER" id="PTHR13375:SF3">
    <property type="entry name" value="THO COMPLEX SUBUNIT 5 HOMOLOG"/>
    <property type="match status" value="1"/>
</dbReference>
<organism evidence="6 7">
    <name type="scientific">Dunaliella salina</name>
    <name type="common">Green alga</name>
    <name type="synonym">Protococcus salinus</name>
    <dbReference type="NCBI Taxonomy" id="3046"/>
    <lineage>
        <taxon>Eukaryota</taxon>
        <taxon>Viridiplantae</taxon>
        <taxon>Chlorophyta</taxon>
        <taxon>core chlorophytes</taxon>
        <taxon>Chlorophyceae</taxon>
        <taxon>CS clade</taxon>
        <taxon>Chlamydomonadales</taxon>
        <taxon>Dunaliellaceae</taxon>
        <taxon>Dunaliella</taxon>
    </lineage>
</organism>
<feature type="compositionally biased region" description="Low complexity" evidence="5">
    <location>
        <begin position="545"/>
        <end position="554"/>
    </location>
</feature>
<reference evidence="6" key="1">
    <citation type="submission" date="2017-08" db="EMBL/GenBank/DDBJ databases">
        <authorList>
            <person name="Polle J.E."/>
            <person name="Barry K."/>
            <person name="Cushman J."/>
            <person name="Schmutz J."/>
            <person name="Tran D."/>
            <person name="Hathwaick L.T."/>
            <person name="Yim W.C."/>
            <person name="Jenkins J."/>
            <person name="Mckie-Krisberg Z.M."/>
            <person name="Prochnik S."/>
            <person name="Lindquist E."/>
            <person name="Dockter R.B."/>
            <person name="Adam C."/>
            <person name="Molina H."/>
            <person name="Bunkerborg J."/>
            <person name="Jin E."/>
            <person name="Buchheim M."/>
            <person name="Magnuson J."/>
        </authorList>
    </citation>
    <scope>NUCLEOTIDE SEQUENCE</scope>
    <source>
        <strain evidence="6">CCAP 19/18</strain>
    </source>
</reference>
<comment type="similarity">
    <text evidence="2">Belongs to the THOC5 family.</text>
</comment>
<comment type="subcellular location">
    <subcellularLocation>
        <location evidence="1">Nucleus</location>
    </subcellularLocation>
</comment>
<evidence type="ECO:0000313" key="6">
    <source>
        <dbReference type="EMBL" id="KAF5827904.1"/>
    </source>
</evidence>
<dbReference type="InterPro" id="IPR019163">
    <property type="entry name" value="THO_Thoc5"/>
</dbReference>
<feature type="compositionally biased region" description="Gly residues" evidence="5">
    <location>
        <begin position="533"/>
        <end position="544"/>
    </location>
</feature>
<dbReference type="Proteomes" id="UP000815325">
    <property type="component" value="Unassembled WGS sequence"/>
</dbReference>
<sequence length="646" mass="70789">MEEGFQEVQLLLQLAQTLVEKKEACDSTEGLLRIMQVKERNKKLCAATEGAKEATTRSKNDLEGAYTALQNLLYEKNHFENEIASCQGFQSKVKEEAVALMPEQEFLASSEGQAFLREQEERLKNPEKNGAAANGTIAGLTPEQTLELREGHQLMRARLGHEGKQRLELLRQLEQVKQMEASLKEAVGSQEQVLHDLQSSLKNLEKTAEPMNKVLAPTTGIRDKTGKAADLLPTPLYIIYSQLVAAREAMHINCNTSIAGNVEEAQQFASAEAQEPQAGDDPYKAHPLSVEMKLLRDPPPPGAIAQIPAIDPNTVSRPLTRVIFEYLPSLRVVTAHAIPPADNNLLKAMFPEDDGSALPPEVAMHLQGPSFKYSSSRVPRPYRWCQHLAGLDFGQVLSGLDIYRRQQRVVTFIQRLHLIPNLTKNQLPTDMSVFPRPPLSHIVFKEEIREASAAGPPPTPSKPQRKRSPVPAPPPSNQGAVQQQQQQQQQQQAGGEDEHMAEQAVEPEAGAPQGSPLEEDLMLDEEGAVVEGGEVGANGNGGNGHEQQQAEAAGRSQQPYPTCTHAAHGQHTRKRGRKASSNAAAMLLLHEGEEEERKHSVTLAAVLRPTQTTHTQVLHLHPCRPQVEAWPGGIVQCCSHAAAARG</sequence>
<feature type="compositionally biased region" description="Basic residues" evidence="5">
    <location>
        <begin position="568"/>
        <end position="577"/>
    </location>
</feature>
<dbReference type="PANTHER" id="PTHR13375">
    <property type="entry name" value="FMS INTERACTING PROTEIN"/>
    <property type="match status" value="1"/>
</dbReference>
<keyword evidence="7" id="KW-1185">Reference proteome</keyword>
<accession>A0ABQ7FZX3</accession>
<evidence type="ECO:0000256" key="2">
    <source>
        <dbReference type="ARBA" id="ARBA00008044"/>
    </source>
</evidence>
<name>A0ABQ7FZX3_DUNSA</name>
<evidence type="ECO:0000256" key="1">
    <source>
        <dbReference type="ARBA" id="ARBA00004123"/>
    </source>
</evidence>
<feature type="region of interest" description="Disordered" evidence="5">
    <location>
        <begin position="451"/>
        <end position="517"/>
    </location>
</feature>
<gene>
    <name evidence="6" type="ORF">DUNSADRAFT_18544</name>
</gene>